<keyword evidence="5" id="KW-1185">Reference proteome</keyword>
<evidence type="ECO:0000313" key="5">
    <source>
        <dbReference type="Proteomes" id="UP001299220"/>
    </source>
</evidence>
<evidence type="ECO:0000313" key="4">
    <source>
        <dbReference type="EMBL" id="MCF2651067.1"/>
    </source>
</evidence>
<evidence type="ECO:0000259" key="3">
    <source>
        <dbReference type="Pfam" id="PF01276"/>
    </source>
</evidence>
<sequence length="445" mass="48095">METPICDFVRNYCQSDMLRMHMPGHKGKGPLGMELFDLTEIDGADELYHAHGIIRQSEENAAALFGTAKTLYSAEGSSLCIRAMLYLALLHAKANGRRPVICAGRNAHKVFVTAAALLDLDVVWLCPEDRENVITCALDAEALGQTLDAERPAAVYVTSPDYLGHIADIRALADVCHQHDTLLLVDNAHGAYLRFLPESRHPMDLGADICCDSAHKTLPVLTGGAYLHLSHVAPKALCGWAESAMSLFASTSPSYLILQSLDAANQYLAEGYPARLLETVGRVAALKSRLAAHGYALVGEEPTKLTLSPKSFGYTGEALAAKLQRDGIFCEFADPDFLVMMCTPETSPDDFNRLEHALLKVMRKAPIADCPPTPPTPERVLSPREALLSPHEALPLDACCGRVLASANVSCPPAVPIAVCGERIDDNVLRSLAYYGISTCDVCIE</sequence>
<proteinExistence type="predicted"/>
<dbReference type="Gene3D" id="3.90.100.10">
    <property type="entry name" value="Orn/Lys/Arg decarboxylase, C-terminal domain"/>
    <property type="match status" value="1"/>
</dbReference>
<dbReference type="EMBL" id="JAFBIT010000001">
    <property type="protein sequence ID" value="MCF2651067.1"/>
    <property type="molecule type" value="Genomic_DNA"/>
</dbReference>
<dbReference type="Pfam" id="PF01276">
    <property type="entry name" value="OKR_DC_1"/>
    <property type="match status" value="1"/>
</dbReference>
<dbReference type="GO" id="GO:0008483">
    <property type="term" value="F:transaminase activity"/>
    <property type="evidence" value="ECO:0007669"/>
    <property type="project" value="UniProtKB-KW"/>
</dbReference>
<dbReference type="PANTHER" id="PTHR43277:SF4">
    <property type="entry name" value="ARGININE DECARBOXYLASE"/>
    <property type="match status" value="1"/>
</dbReference>
<dbReference type="InterPro" id="IPR015421">
    <property type="entry name" value="PyrdxlP-dep_Trfase_major"/>
</dbReference>
<evidence type="ECO:0000256" key="2">
    <source>
        <dbReference type="ARBA" id="ARBA00022898"/>
    </source>
</evidence>
<keyword evidence="4" id="KW-0808">Transferase</keyword>
<gene>
    <name evidence="4" type="ORF">JQM67_00385</name>
</gene>
<comment type="caution">
    <text evidence="4">The sequence shown here is derived from an EMBL/GenBank/DDBJ whole genome shotgun (WGS) entry which is preliminary data.</text>
</comment>
<feature type="domain" description="Orn/Lys/Arg decarboxylases family 1 pyridoxal-P attachment site" evidence="3">
    <location>
        <begin position="36"/>
        <end position="283"/>
    </location>
</feature>
<dbReference type="PANTHER" id="PTHR43277">
    <property type="entry name" value="ARGININE DECARBOXYLASE"/>
    <property type="match status" value="1"/>
</dbReference>
<keyword evidence="4" id="KW-0032">Aminotransferase</keyword>
<dbReference type="InterPro" id="IPR000310">
    <property type="entry name" value="Orn/Lys/Arg_deCO2ase_major_dom"/>
</dbReference>
<keyword evidence="2" id="KW-0663">Pyridoxal phosphate</keyword>
<dbReference type="Proteomes" id="UP001299220">
    <property type="component" value="Unassembled WGS sequence"/>
</dbReference>
<evidence type="ECO:0000256" key="1">
    <source>
        <dbReference type="ARBA" id="ARBA00001933"/>
    </source>
</evidence>
<name>A0ABS9CIW2_9FIRM</name>
<comment type="cofactor">
    <cofactor evidence="1">
        <name>pyridoxal 5'-phosphate</name>
        <dbReference type="ChEBI" id="CHEBI:597326"/>
    </cofactor>
</comment>
<dbReference type="Gene3D" id="3.40.640.10">
    <property type="entry name" value="Type I PLP-dependent aspartate aminotransferase-like (Major domain)"/>
    <property type="match status" value="1"/>
</dbReference>
<reference evidence="4 5" key="1">
    <citation type="submission" date="2020-12" db="EMBL/GenBank/DDBJ databases">
        <title>Whole genome sequences of gut porcine anaerobes.</title>
        <authorList>
            <person name="Kubasova T."/>
            <person name="Jahodarova E."/>
            <person name="Rychlik I."/>
        </authorList>
    </citation>
    <scope>NUCLEOTIDE SEQUENCE [LARGE SCALE GENOMIC DNA]</scope>
    <source>
        <strain evidence="4 5">An867</strain>
    </source>
</reference>
<dbReference type="InterPro" id="IPR015424">
    <property type="entry name" value="PyrdxlP-dep_Trfase"/>
</dbReference>
<dbReference type="InterPro" id="IPR052357">
    <property type="entry name" value="Orn_Lys_Arg_decarboxylase-I"/>
</dbReference>
<accession>A0ABS9CIW2</accession>
<protein>
    <submittedName>
        <fullName evidence="4">Aminotransferase class V-fold PLP-dependent enzyme</fullName>
    </submittedName>
</protein>
<dbReference type="SUPFAM" id="SSF53383">
    <property type="entry name" value="PLP-dependent transferases"/>
    <property type="match status" value="1"/>
</dbReference>
<organism evidence="4 5">
    <name type="scientific">Anaeromassilibacillus senegalensis</name>
    <dbReference type="NCBI Taxonomy" id="1673717"/>
    <lineage>
        <taxon>Bacteria</taxon>
        <taxon>Bacillati</taxon>
        <taxon>Bacillota</taxon>
        <taxon>Clostridia</taxon>
        <taxon>Eubacteriales</taxon>
        <taxon>Acutalibacteraceae</taxon>
        <taxon>Anaeromassilibacillus</taxon>
    </lineage>
</organism>